<comment type="caution">
    <text evidence="1">The sequence shown here is derived from an EMBL/GenBank/DDBJ whole genome shotgun (WGS) entry which is preliminary data.</text>
</comment>
<protein>
    <submittedName>
        <fullName evidence="1">Uncharacterized protein</fullName>
    </submittedName>
</protein>
<dbReference type="EMBL" id="BACD03000007">
    <property type="protein sequence ID" value="GAO47049.1"/>
    <property type="molecule type" value="Genomic_DNA"/>
</dbReference>
<reference evidence="1 2" key="2">
    <citation type="journal article" date="2014" name="J. Gen. Appl. Microbiol.">
        <title>The early diverging ascomycetous budding yeast Saitoella complicata has three histone deacetylases belonging to the Clr6, Hos2, and Rpd3 lineages.</title>
        <authorList>
            <person name="Nishida H."/>
            <person name="Matsumoto T."/>
            <person name="Kondo S."/>
            <person name="Hamamoto M."/>
            <person name="Yoshikawa H."/>
        </authorList>
    </citation>
    <scope>NUCLEOTIDE SEQUENCE [LARGE SCALE GENOMIC DNA]</scope>
    <source>
        <strain evidence="1 2">NRRL Y-17804</strain>
    </source>
</reference>
<name>A0A0E9NB33_SAICN</name>
<dbReference type="AlphaFoldDB" id="A0A0E9NB33"/>
<sequence length="74" mass="8461">MEDMRHIIAVHLHVPLNSLVIAKAKSKAKRRARRNGIPIIKQSKWSISRMKAPECSTYIRCTPKSAQIPSQKVR</sequence>
<organism evidence="1 2">
    <name type="scientific">Saitoella complicata (strain BCRC 22490 / CBS 7301 / JCM 7358 / NBRC 10748 / NRRL Y-17804)</name>
    <dbReference type="NCBI Taxonomy" id="698492"/>
    <lineage>
        <taxon>Eukaryota</taxon>
        <taxon>Fungi</taxon>
        <taxon>Dikarya</taxon>
        <taxon>Ascomycota</taxon>
        <taxon>Taphrinomycotina</taxon>
        <taxon>Taphrinomycotina incertae sedis</taxon>
        <taxon>Saitoella</taxon>
    </lineage>
</organism>
<proteinExistence type="predicted"/>
<keyword evidence="2" id="KW-1185">Reference proteome</keyword>
<accession>A0A0E9NB33</accession>
<gene>
    <name evidence="1" type="ORF">G7K_1262-t1</name>
</gene>
<evidence type="ECO:0000313" key="1">
    <source>
        <dbReference type="EMBL" id="GAO47049.1"/>
    </source>
</evidence>
<reference evidence="1 2" key="1">
    <citation type="journal article" date="2011" name="J. Gen. Appl. Microbiol.">
        <title>Draft genome sequencing of the enigmatic yeast Saitoella complicata.</title>
        <authorList>
            <person name="Nishida H."/>
            <person name="Hamamoto M."/>
            <person name="Sugiyama J."/>
        </authorList>
    </citation>
    <scope>NUCLEOTIDE SEQUENCE [LARGE SCALE GENOMIC DNA]</scope>
    <source>
        <strain evidence="1 2">NRRL Y-17804</strain>
    </source>
</reference>
<dbReference type="Proteomes" id="UP000033140">
    <property type="component" value="Unassembled WGS sequence"/>
</dbReference>
<evidence type="ECO:0000313" key="2">
    <source>
        <dbReference type="Proteomes" id="UP000033140"/>
    </source>
</evidence>
<reference evidence="1 2" key="3">
    <citation type="journal article" date="2015" name="Genome Announc.">
        <title>Draft Genome Sequence of the Archiascomycetous Yeast Saitoella complicata.</title>
        <authorList>
            <person name="Yamauchi K."/>
            <person name="Kondo S."/>
            <person name="Hamamoto M."/>
            <person name="Takahashi Y."/>
            <person name="Ogura Y."/>
            <person name="Hayashi T."/>
            <person name="Nishida H."/>
        </authorList>
    </citation>
    <scope>NUCLEOTIDE SEQUENCE [LARGE SCALE GENOMIC DNA]</scope>
    <source>
        <strain evidence="1 2">NRRL Y-17804</strain>
    </source>
</reference>